<keyword evidence="3 5" id="KW-0285">Flavoprotein</keyword>
<feature type="domain" description="Glucose-methanol-choline oxidoreductase N-terminal" evidence="7">
    <location>
        <begin position="333"/>
        <end position="347"/>
    </location>
</feature>
<feature type="domain" description="Glucose-methanol-choline oxidoreductase N-terminal" evidence="6">
    <location>
        <begin position="138"/>
        <end position="161"/>
    </location>
</feature>
<gene>
    <name evidence="8" type="ORF">PYX00_009172</name>
</gene>
<dbReference type="SUPFAM" id="SSF54373">
    <property type="entry name" value="FAD-linked reductases, C-terminal domain"/>
    <property type="match status" value="1"/>
</dbReference>
<evidence type="ECO:0000256" key="4">
    <source>
        <dbReference type="ARBA" id="ARBA00022827"/>
    </source>
</evidence>
<dbReference type="Pfam" id="PF05199">
    <property type="entry name" value="GMC_oxred_C"/>
    <property type="match status" value="1"/>
</dbReference>
<comment type="similarity">
    <text evidence="2 5">Belongs to the GMC oxidoreductase family.</text>
</comment>
<evidence type="ECO:0000256" key="2">
    <source>
        <dbReference type="ARBA" id="ARBA00010790"/>
    </source>
</evidence>
<proteinExistence type="inferred from homology"/>
<dbReference type="PIRSF" id="PIRSF000137">
    <property type="entry name" value="Alcohol_oxidase"/>
    <property type="match status" value="1"/>
</dbReference>
<reference evidence="8" key="1">
    <citation type="journal article" date="2024" name="Gigascience">
        <title>Chromosome-level genome of the poultry shaft louse Menopon gallinae provides insight into the host-switching and adaptive evolution of parasitic lice.</title>
        <authorList>
            <person name="Xu Y."/>
            <person name="Ma L."/>
            <person name="Liu S."/>
            <person name="Liang Y."/>
            <person name="Liu Q."/>
            <person name="He Z."/>
            <person name="Tian L."/>
            <person name="Duan Y."/>
            <person name="Cai W."/>
            <person name="Li H."/>
            <person name="Song F."/>
        </authorList>
    </citation>
    <scope>NUCLEOTIDE SEQUENCE</scope>
    <source>
        <strain evidence="8">Cailab_2023a</strain>
    </source>
</reference>
<protein>
    <recommendedName>
        <fullName evidence="6 7">Glucose-methanol-choline oxidoreductase N-terminal domain-containing protein</fullName>
    </recommendedName>
</protein>
<dbReference type="InterPro" id="IPR007867">
    <property type="entry name" value="GMC_OxRtase_C"/>
</dbReference>
<dbReference type="InterPro" id="IPR000172">
    <property type="entry name" value="GMC_OxRdtase_N"/>
</dbReference>
<dbReference type="Pfam" id="PF00732">
    <property type="entry name" value="GMC_oxred_N"/>
    <property type="match status" value="1"/>
</dbReference>
<evidence type="ECO:0000256" key="5">
    <source>
        <dbReference type="RuleBase" id="RU003968"/>
    </source>
</evidence>
<dbReference type="PANTHER" id="PTHR11552">
    <property type="entry name" value="GLUCOSE-METHANOL-CHOLINE GMC OXIDOREDUCTASE"/>
    <property type="match status" value="1"/>
</dbReference>
<evidence type="ECO:0000256" key="1">
    <source>
        <dbReference type="ARBA" id="ARBA00001974"/>
    </source>
</evidence>
<dbReference type="PANTHER" id="PTHR11552:SF147">
    <property type="entry name" value="CHOLINE DEHYDROGENASE, MITOCHONDRIAL"/>
    <property type="match status" value="1"/>
</dbReference>
<dbReference type="EMBL" id="JARGDH010000005">
    <property type="protein sequence ID" value="KAL0266699.1"/>
    <property type="molecule type" value="Genomic_DNA"/>
</dbReference>
<evidence type="ECO:0000259" key="6">
    <source>
        <dbReference type="PROSITE" id="PS00623"/>
    </source>
</evidence>
<sequence length="643" mass="71384">MESFTVPEVFQNSCPGQTTGLPAVLFTQLVQSLLAVQCSLKTDNYPRDYGDDFEESEEFDFVVVGAGSAGSVVANRLSENPSWKVLVLEAGGDPDPMSDIPAFLFSTQGSDMDWKYLSEPSTFSCLGMIDRRCSYPRGKALGGSSSINAMLYVRGNRGDYDNWSREVRGWDYDSVLKYFKKSENTDKEFVCDRNDPLSATRVEKKYHGKEGYLSLSNFGEDADAEMLRQSVYEAFEDVGMVHNRDVNGENQEGFGRVPGTVHRGTRANTGRMFLGAVRDRPNLFVIKNALAERIIIDNISIVDGRPKAVGVEFLRNGAKKTVRITKEVVLSAGAINSPQLLMLSGIGSKSELEPLGIPSVVHLPDVGKNLQDHVVYMGVPFSIPPTKAPNPQKDIEEFYKYIMNKNGSLASIGLTDIVAFKAFHNPYPNIQYHVVLFQHKNRYLVNEVTRVSRWRDDIAKQFRSLVEDTNILLLCPTLLQPESVGRIKLVSRNVTDPPEIHANLLWDPRDLNILIDAIELAVKMEDGCALTKLGAKLVRLNISECAEFEDGTREYWKCHLRYMAMSLYHPVGTCRMGKGGFDGGVVDERLKVHGVRGLRVADASIMPKIVSGNTNAPSIMIGEKAADMIKCDWAKTSNSLGPD</sequence>
<dbReference type="InterPro" id="IPR012132">
    <property type="entry name" value="GMC_OxRdtase"/>
</dbReference>
<accession>A0AAW2HA22</accession>
<dbReference type="Gene3D" id="3.30.560.10">
    <property type="entry name" value="Glucose Oxidase, domain 3"/>
    <property type="match status" value="1"/>
</dbReference>
<dbReference type="SUPFAM" id="SSF51905">
    <property type="entry name" value="FAD/NAD(P)-binding domain"/>
    <property type="match status" value="1"/>
</dbReference>
<comment type="cofactor">
    <cofactor evidence="1">
        <name>FAD</name>
        <dbReference type="ChEBI" id="CHEBI:57692"/>
    </cofactor>
</comment>
<dbReference type="PROSITE" id="PS00624">
    <property type="entry name" value="GMC_OXRED_2"/>
    <property type="match status" value="1"/>
</dbReference>
<dbReference type="InterPro" id="IPR036188">
    <property type="entry name" value="FAD/NAD-bd_sf"/>
</dbReference>
<dbReference type="PROSITE" id="PS00623">
    <property type="entry name" value="GMC_OXRED_1"/>
    <property type="match status" value="1"/>
</dbReference>
<dbReference type="Gene3D" id="3.50.50.60">
    <property type="entry name" value="FAD/NAD(P)-binding domain"/>
    <property type="match status" value="1"/>
</dbReference>
<dbReference type="AlphaFoldDB" id="A0AAW2HA22"/>
<keyword evidence="4 5" id="KW-0274">FAD</keyword>
<evidence type="ECO:0000256" key="3">
    <source>
        <dbReference type="ARBA" id="ARBA00022630"/>
    </source>
</evidence>
<dbReference type="GO" id="GO:0016614">
    <property type="term" value="F:oxidoreductase activity, acting on CH-OH group of donors"/>
    <property type="evidence" value="ECO:0007669"/>
    <property type="project" value="InterPro"/>
</dbReference>
<evidence type="ECO:0000259" key="7">
    <source>
        <dbReference type="PROSITE" id="PS00624"/>
    </source>
</evidence>
<dbReference type="GO" id="GO:0050660">
    <property type="term" value="F:flavin adenine dinucleotide binding"/>
    <property type="evidence" value="ECO:0007669"/>
    <property type="project" value="InterPro"/>
</dbReference>
<evidence type="ECO:0000313" key="8">
    <source>
        <dbReference type="EMBL" id="KAL0266699.1"/>
    </source>
</evidence>
<name>A0AAW2HA22_9NEOP</name>
<organism evidence="8">
    <name type="scientific">Menopon gallinae</name>
    <name type="common">poultry shaft louse</name>
    <dbReference type="NCBI Taxonomy" id="328185"/>
    <lineage>
        <taxon>Eukaryota</taxon>
        <taxon>Metazoa</taxon>
        <taxon>Ecdysozoa</taxon>
        <taxon>Arthropoda</taxon>
        <taxon>Hexapoda</taxon>
        <taxon>Insecta</taxon>
        <taxon>Pterygota</taxon>
        <taxon>Neoptera</taxon>
        <taxon>Paraneoptera</taxon>
        <taxon>Psocodea</taxon>
        <taxon>Troctomorpha</taxon>
        <taxon>Phthiraptera</taxon>
        <taxon>Amblycera</taxon>
        <taxon>Menoponidae</taxon>
        <taxon>Menopon</taxon>
    </lineage>
</organism>
<comment type="caution">
    <text evidence="8">The sequence shown here is derived from an EMBL/GenBank/DDBJ whole genome shotgun (WGS) entry which is preliminary data.</text>
</comment>